<evidence type="ECO:0000256" key="3">
    <source>
        <dbReference type="ARBA" id="ARBA00022676"/>
    </source>
</evidence>
<keyword evidence="6" id="KW-1133">Transmembrane helix</keyword>
<evidence type="ECO:0000256" key="4">
    <source>
        <dbReference type="ARBA" id="ARBA00022679"/>
    </source>
</evidence>
<evidence type="ECO:0000256" key="2">
    <source>
        <dbReference type="ARBA" id="ARBA00022475"/>
    </source>
</evidence>
<evidence type="ECO:0000256" key="1">
    <source>
        <dbReference type="ARBA" id="ARBA00004236"/>
    </source>
</evidence>
<comment type="subcellular location">
    <subcellularLocation>
        <location evidence="1">Cell membrane</location>
    </subcellularLocation>
</comment>
<feature type="transmembrane region" description="Helical" evidence="6">
    <location>
        <begin position="325"/>
        <end position="346"/>
    </location>
</feature>
<sequence>MLIYYVVFFFLILRFAVTLFNFISNPKLNKTARKYTDLVSIVIPARNEQHDILKLLESIKHQDYQNFEVIVLDDSSTDLTYDICANFVKTDNRFRVVRGEPLSEGWLGKNFACHQLAHLAVGRYLLFLDADTFISPGLVNNSINRMKMGKLTLLSLFTNQVMNTLGEWMVVPLMHFLLLNLLPLRLVRLTRNTAFSAASGQFMLFDASNYHSHHWHAQVKDRVVEDIAIMKLVKAYQYKAEALLANGFVSCRMYTGFKEAAAGFSKNLLAGFNNNIAGLICYLLLVMMGPLFIALYLDIQLLFFAITLIILTRLMISLLSGQNPLVNILLHPFQMAAFVLISFLSIQKHLTKTITWKGRRVES</sequence>
<evidence type="ECO:0000313" key="9">
    <source>
        <dbReference type="Proteomes" id="UP000290848"/>
    </source>
</evidence>
<evidence type="ECO:0000256" key="5">
    <source>
        <dbReference type="ARBA" id="ARBA00023136"/>
    </source>
</evidence>
<protein>
    <submittedName>
        <fullName evidence="8">Glycosyltransferase</fullName>
    </submittedName>
</protein>
<keyword evidence="3" id="KW-0328">Glycosyltransferase</keyword>
<dbReference type="CDD" id="cd00761">
    <property type="entry name" value="Glyco_tranf_GTA_type"/>
    <property type="match status" value="1"/>
</dbReference>
<dbReference type="RefSeq" id="WP_128770507.1">
    <property type="nucleotide sequence ID" value="NZ_RXOC01000011.1"/>
</dbReference>
<keyword evidence="6" id="KW-0812">Transmembrane</keyword>
<evidence type="ECO:0000256" key="6">
    <source>
        <dbReference type="SAM" id="Phobius"/>
    </source>
</evidence>
<dbReference type="PANTHER" id="PTHR43646:SF2">
    <property type="entry name" value="GLYCOSYLTRANSFERASE 2-LIKE DOMAIN-CONTAINING PROTEIN"/>
    <property type="match status" value="1"/>
</dbReference>
<keyword evidence="5 6" id="KW-0472">Membrane</keyword>
<dbReference type="SUPFAM" id="SSF53448">
    <property type="entry name" value="Nucleotide-diphospho-sugar transferases"/>
    <property type="match status" value="1"/>
</dbReference>
<dbReference type="AlphaFoldDB" id="A0A4Q0M5W7"/>
<name>A0A4Q0M5W7_9SPHI</name>
<reference evidence="8 9" key="1">
    <citation type="submission" date="2018-12" db="EMBL/GenBank/DDBJ databases">
        <title>The Draft Genome Sequence of the Soil Bacterium Pedobacter tournemirensis R1.</title>
        <authorList>
            <person name="He J."/>
        </authorList>
    </citation>
    <scope>NUCLEOTIDE SEQUENCE [LARGE SCALE GENOMIC DNA]</scope>
    <source>
        <strain evidence="8 9">R1</strain>
    </source>
</reference>
<evidence type="ECO:0000313" key="8">
    <source>
        <dbReference type="EMBL" id="RXF68428.1"/>
    </source>
</evidence>
<dbReference type="GO" id="GO:0005886">
    <property type="term" value="C:plasma membrane"/>
    <property type="evidence" value="ECO:0007669"/>
    <property type="project" value="UniProtKB-SubCell"/>
</dbReference>
<dbReference type="InterPro" id="IPR029044">
    <property type="entry name" value="Nucleotide-diphossugar_trans"/>
</dbReference>
<feature type="transmembrane region" description="Helical" evidence="6">
    <location>
        <begin position="6"/>
        <end position="24"/>
    </location>
</feature>
<accession>A0A4Q0M5W7</accession>
<keyword evidence="4 8" id="KW-0808">Transferase</keyword>
<keyword evidence="2" id="KW-1003">Cell membrane</keyword>
<proteinExistence type="predicted"/>
<organism evidence="8 9">
    <name type="scientific">Arcticibacter tournemirensis</name>
    <dbReference type="NCBI Taxonomy" id="699437"/>
    <lineage>
        <taxon>Bacteria</taxon>
        <taxon>Pseudomonadati</taxon>
        <taxon>Bacteroidota</taxon>
        <taxon>Sphingobacteriia</taxon>
        <taxon>Sphingobacteriales</taxon>
        <taxon>Sphingobacteriaceae</taxon>
        <taxon>Arcticibacter</taxon>
    </lineage>
</organism>
<dbReference type="PANTHER" id="PTHR43646">
    <property type="entry name" value="GLYCOSYLTRANSFERASE"/>
    <property type="match status" value="1"/>
</dbReference>
<dbReference type="EMBL" id="RXOC01000011">
    <property type="protein sequence ID" value="RXF68428.1"/>
    <property type="molecule type" value="Genomic_DNA"/>
</dbReference>
<dbReference type="Gene3D" id="3.90.550.10">
    <property type="entry name" value="Spore Coat Polysaccharide Biosynthesis Protein SpsA, Chain A"/>
    <property type="match status" value="1"/>
</dbReference>
<dbReference type="Proteomes" id="UP000290848">
    <property type="component" value="Unassembled WGS sequence"/>
</dbReference>
<evidence type="ECO:0000259" key="7">
    <source>
        <dbReference type="Pfam" id="PF00535"/>
    </source>
</evidence>
<dbReference type="Pfam" id="PF00535">
    <property type="entry name" value="Glycos_transf_2"/>
    <property type="match status" value="1"/>
</dbReference>
<dbReference type="GO" id="GO:0016757">
    <property type="term" value="F:glycosyltransferase activity"/>
    <property type="evidence" value="ECO:0007669"/>
    <property type="project" value="UniProtKB-KW"/>
</dbReference>
<feature type="transmembrane region" description="Helical" evidence="6">
    <location>
        <begin position="301"/>
        <end position="319"/>
    </location>
</feature>
<gene>
    <name evidence="8" type="ORF">EKH83_16230</name>
</gene>
<comment type="caution">
    <text evidence="8">The sequence shown here is derived from an EMBL/GenBank/DDBJ whole genome shotgun (WGS) entry which is preliminary data.</text>
</comment>
<feature type="domain" description="Glycosyltransferase 2-like" evidence="7">
    <location>
        <begin position="40"/>
        <end position="168"/>
    </location>
</feature>
<dbReference type="InterPro" id="IPR001173">
    <property type="entry name" value="Glyco_trans_2-like"/>
</dbReference>
<feature type="transmembrane region" description="Helical" evidence="6">
    <location>
        <begin position="276"/>
        <end position="296"/>
    </location>
</feature>